<sequence>MQVNQLAQNPYIVQTQAPGSVEQAPSPQAAGAANTDKVSISAQGKQLQASWQSLADGYDVRNISQREMSALSDALYQGGFIGRGEHLVLGAPRSMHANPDTKHDMLGEMQQSFARYSSTMAAEAKQNYQGAIDILQNLASSRHG</sequence>
<protein>
    <submittedName>
        <fullName evidence="1">Uncharacterized protein</fullName>
    </submittedName>
</protein>
<accession>A0A918DMG4</accession>
<dbReference type="RefSeq" id="WP_188697683.1">
    <property type="nucleotide sequence ID" value="NZ_BMLS01000006.1"/>
</dbReference>
<reference evidence="1" key="1">
    <citation type="journal article" date="2014" name="Int. J. Syst. Evol. Microbiol.">
        <title>Complete genome sequence of Corynebacterium casei LMG S-19264T (=DSM 44701T), isolated from a smear-ripened cheese.</title>
        <authorList>
            <consortium name="US DOE Joint Genome Institute (JGI-PGF)"/>
            <person name="Walter F."/>
            <person name="Albersmeier A."/>
            <person name="Kalinowski J."/>
            <person name="Ruckert C."/>
        </authorList>
    </citation>
    <scope>NUCLEOTIDE SEQUENCE</scope>
    <source>
        <strain evidence="1">CGMCC 1.7086</strain>
    </source>
</reference>
<dbReference type="EMBL" id="BMLS01000006">
    <property type="protein sequence ID" value="GGO73114.1"/>
    <property type="molecule type" value="Genomic_DNA"/>
</dbReference>
<keyword evidence="2" id="KW-1185">Reference proteome</keyword>
<dbReference type="AlphaFoldDB" id="A0A918DMG4"/>
<gene>
    <name evidence="1" type="ORF">GCM10010982_32890</name>
</gene>
<evidence type="ECO:0000313" key="2">
    <source>
        <dbReference type="Proteomes" id="UP000606935"/>
    </source>
</evidence>
<reference evidence="1" key="2">
    <citation type="submission" date="2020-09" db="EMBL/GenBank/DDBJ databases">
        <authorList>
            <person name="Sun Q."/>
            <person name="Zhou Y."/>
        </authorList>
    </citation>
    <scope>NUCLEOTIDE SEQUENCE</scope>
    <source>
        <strain evidence="1">CGMCC 1.7086</strain>
    </source>
</reference>
<evidence type="ECO:0000313" key="1">
    <source>
        <dbReference type="EMBL" id="GGO73114.1"/>
    </source>
</evidence>
<name>A0A918DMG4_9ALTE</name>
<comment type="caution">
    <text evidence="1">The sequence shown here is derived from an EMBL/GenBank/DDBJ whole genome shotgun (WGS) entry which is preliminary data.</text>
</comment>
<organism evidence="1 2">
    <name type="scientific">Bowmanella pacifica</name>
    <dbReference type="NCBI Taxonomy" id="502051"/>
    <lineage>
        <taxon>Bacteria</taxon>
        <taxon>Pseudomonadati</taxon>
        <taxon>Pseudomonadota</taxon>
        <taxon>Gammaproteobacteria</taxon>
        <taxon>Alteromonadales</taxon>
        <taxon>Alteromonadaceae</taxon>
        <taxon>Bowmanella</taxon>
    </lineage>
</organism>
<proteinExistence type="predicted"/>
<dbReference type="Proteomes" id="UP000606935">
    <property type="component" value="Unassembled WGS sequence"/>
</dbReference>